<reference evidence="1" key="1">
    <citation type="submission" date="2023-04" db="EMBL/GenBank/DDBJ databases">
        <title>Candida boidinii NBRC 1967.</title>
        <authorList>
            <person name="Ichikawa N."/>
            <person name="Sato H."/>
            <person name="Tonouchi N."/>
        </authorList>
    </citation>
    <scope>NUCLEOTIDE SEQUENCE</scope>
    <source>
        <strain evidence="1">NBRC 1967</strain>
    </source>
</reference>
<protein>
    <submittedName>
        <fullName evidence="1">Unnamed protein product</fullName>
    </submittedName>
</protein>
<comment type="caution">
    <text evidence="1">The sequence shown here is derived from an EMBL/GenBank/DDBJ whole genome shotgun (WGS) entry which is preliminary data.</text>
</comment>
<keyword evidence="2" id="KW-1185">Reference proteome</keyword>
<evidence type="ECO:0000313" key="1">
    <source>
        <dbReference type="EMBL" id="GME86950.1"/>
    </source>
</evidence>
<dbReference type="Proteomes" id="UP001165101">
    <property type="component" value="Unassembled WGS sequence"/>
</dbReference>
<dbReference type="EMBL" id="BSXV01000022">
    <property type="protein sequence ID" value="GME86950.1"/>
    <property type="molecule type" value="Genomic_DNA"/>
</dbReference>
<name>A0ACB5TEF8_CANBO</name>
<evidence type="ECO:0000313" key="2">
    <source>
        <dbReference type="Proteomes" id="UP001165101"/>
    </source>
</evidence>
<sequence>MATFEDSGKCKGFAFIDFEDEDGPTNALKDKALRRLIKRPLRLEYGEDRSKRRVRQPNPTASSFNESSSDSAPAFNEERPASIGRERSKGFQEKQDRSFNNNKRRFNDNNNNYRDDNMASNKRLKSSIALATAPRASAAIVKSTGKKTTF</sequence>
<gene>
    <name evidence="1" type="ORF">Cboi01_000010100</name>
</gene>
<organism evidence="1 2">
    <name type="scientific">Candida boidinii</name>
    <name type="common">Yeast</name>
    <dbReference type="NCBI Taxonomy" id="5477"/>
    <lineage>
        <taxon>Eukaryota</taxon>
        <taxon>Fungi</taxon>
        <taxon>Dikarya</taxon>
        <taxon>Ascomycota</taxon>
        <taxon>Saccharomycotina</taxon>
        <taxon>Pichiomycetes</taxon>
        <taxon>Pichiales</taxon>
        <taxon>Pichiaceae</taxon>
        <taxon>Ogataea</taxon>
        <taxon>Ogataea/Candida clade</taxon>
    </lineage>
</organism>
<proteinExistence type="predicted"/>
<accession>A0ACB5TEF8</accession>